<feature type="compositionally biased region" description="Basic and acidic residues" evidence="1">
    <location>
        <begin position="125"/>
        <end position="141"/>
    </location>
</feature>
<dbReference type="Proteomes" id="UP001633002">
    <property type="component" value="Unassembled WGS sequence"/>
</dbReference>
<dbReference type="InterPro" id="IPR024593">
    <property type="entry name" value="DUF3444"/>
</dbReference>
<dbReference type="Pfam" id="PF11926">
    <property type="entry name" value="DUF3444"/>
    <property type="match status" value="1"/>
</dbReference>
<comment type="caution">
    <text evidence="3">The sequence shown here is derived from an EMBL/GenBank/DDBJ whole genome shotgun (WGS) entry which is preliminary data.</text>
</comment>
<organism evidence="3 4">
    <name type="scientific">Riccia sorocarpa</name>
    <dbReference type="NCBI Taxonomy" id="122646"/>
    <lineage>
        <taxon>Eukaryota</taxon>
        <taxon>Viridiplantae</taxon>
        <taxon>Streptophyta</taxon>
        <taxon>Embryophyta</taxon>
        <taxon>Marchantiophyta</taxon>
        <taxon>Marchantiopsida</taxon>
        <taxon>Marchantiidae</taxon>
        <taxon>Marchantiales</taxon>
        <taxon>Ricciaceae</taxon>
        <taxon>Riccia</taxon>
    </lineage>
</organism>
<keyword evidence="4" id="KW-1185">Reference proteome</keyword>
<dbReference type="AlphaFoldDB" id="A0ABD3H559"/>
<gene>
    <name evidence="3" type="ORF">R1sor_009232</name>
</gene>
<evidence type="ECO:0000259" key="2">
    <source>
        <dbReference type="Pfam" id="PF11926"/>
    </source>
</evidence>
<accession>A0ABD3H559</accession>
<reference evidence="3 4" key="1">
    <citation type="submission" date="2024-09" db="EMBL/GenBank/DDBJ databases">
        <title>Chromosome-scale assembly of Riccia sorocarpa.</title>
        <authorList>
            <person name="Paukszto L."/>
        </authorList>
    </citation>
    <scope>NUCLEOTIDE SEQUENCE [LARGE SCALE GENOMIC DNA]</scope>
    <source>
        <strain evidence="3">LP-2024</strain>
        <tissue evidence="3">Aerial parts of the thallus</tissue>
    </source>
</reference>
<dbReference type="PANTHER" id="PTHR45089">
    <property type="entry name" value="DNAJ HEAT SHOCK AMINO-TERMINAL DOMAIN PROTEIN-RELATED"/>
    <property type="match status" value="1"/>
</dbReference>
<feature type="region of interest" description="Disordered" evidence="1">
    <location>
        <begin position="125"/>
        <end position="193"/>
    </location>
</feature>
<name>A0ABD3H559_9MARC</name>
<proteinExistence type="predicted"/>
<dbReference type="EMBL" id="JBJQOH010000005">
    <property type="protein sequence ID" value="KAL3686658.1"/>
    <property type="molecule type" value="Genomic_DNA"/>
</dbReference>
<sequence>MSIHQSKSVTHPYPILLDGDWCSEKGLKDEEALCHDATFSGNAAREGLRIQVKTDSRVVNTERLQPSEFGDCAKFVKPVAEDFIVKTEFIDEADANDKEAVSTFRTSCPCFLNFRNSIIFKAEHSTTDKKPDAHSAEEHGPPSDVGMQRTNKGNKKIQTRTALKERRYSAQSKRSSPKYHPTGQKATREERKRFTSNHPIKISCCIGVELVDVPSADFYDLDLDRSESHIKAGQVWAINDDQDGMPRYYARIVKVGYSPFRVNLVWLDPTATTKKTRRSLYFTVTDSCCDTYSSHSPF</sequence>
<evidence type="ECO:0000313" key="4">
    <source>
        <dbReference type="Proteomes" id="UP001633002"/>
    </source>
</evidence>
<protein>
    <recommendedName>
        <fullName evidence="2">DUF3444 domain-containing protein</fullName>
    </recommendedName>
</protein>
<evidence type="ECO:0000256" key="1">
    <source>
        <dbReference type="SAM" id="MobiDB-lite"/>
    </source>
</evidence>
<feature type="domain" description="DUF3444" evidence="2">
    <location>
        <begin position="211"/>
        <end position="284"/>
    </location>
</feature>
<evidence type="ECO:0000313" key="3">
    <source>
        <dbReference type="EMBL" id="KAL3686658.1"/>
    </source>
</evidence>